<reference evidence="3" key="1">
    <citation type="journal article" date="2019" name="Int. J. Syst. Evol. Microbiol.">
        <title>The Global Catalogue of Microorganisms (GCM) 10K type strain sequencing project: providing services to taxonomists for standard genome sequencing and annotation.</title>
        <authorList>
            <consortium name="The Broad Institute Genomics Platform"/>
            <consortium name="The Broad Institute Genome Sequencing Center for Infectious Disease"/>
            <person name="Wu L."/>
            <person name="Ma J."/>
        </authorList>
    </citation>
    <scope>NUCLEOTIDE SEQUENCE [LARGE SCALE GENOMIC DNA]</scope>
    <source>
        <strain evidence="3">CCM 8689</strain>
    </source>
</reference>
<name>A0ABV8NPD8_9SPHI</name>
<dbReference type="RefSeq" id="WP_378961316.1">
    <property type="nucleotide sequence ID" value="NZ_JBHRXC010000016.1"/>
</dbReference>
<dbReference type="PANTHER" id="PTHR41913:SF1">
    <property type="entry name" value="DUF1684 DOMAIN-CONTAINING PROTEIN"/>
    <property type="match status" value="1"/>
</dbReference>
<sequence>MIKLFPILFLFFSLNSFAQSYSEQIAKHREEYKQDFVKDSYAPLKENDLQNLHFYDADSTYKVSAMVEILKNEKVFKMPTYDGTSKEFYRYAKISFNLNGKQTTMTLYKSIALANNLAYKDLLFLPFTDETNSKETYGGGRYIDLSSKEIADNKIEVDFNKAYNPYCAYSDGYRCPVPPEENDLHLEIKAGEKLYTGEKKYKK</sequence>
<keyword evidence="1" id="KW-0732">Signal</keyword>
<accession>A0ABV8NPD8</accession>
<dbReference type="Proteomes" id="UP001595792">
    <property type="component" value="Unassembled WGS sequence"/>
</dbReference>
<organism evidence="2 3">
    <name type="scientific">Pedobacter jamesrossensis</name>
    <dbReference type="NCBI Taxonomy" id="1908238"/>
    <lineage>
        <taxon>Bacteria</taxon>
        <taxon>Pseudomonadati</taxon>
        <taxon>Bacteroidota</taxon>
        <taxon>Sphingobacteriia</taxon>
        <taxon>Sphingobacteriales</taxon>
        <taxon>Sphingobacteriaceae</taxon>
        <taxon>Pedobacter</taxon>
    </lineage>
</organism>
<proteinExistence type="predicted"/>
<protein>
    <submittedName>
        <fullName evidence="2">DUF1684 domain-containing protein</fullName>
    </submittedName>
</protein>
<evidence type="ECO:0000256" key="1">
    <source>
        <dbReference type="SAM" id="SignalP"/>
    </source>
</evidence>
<evidence type="ECO:0000313" key="2">
    <source>
        <dbReference type="EMBL" id="MFC4197680.1"/>
    </source>
</evidence>
<dbReference type="EMBL" id="JBHSBY010000124">
    <property type="protein sequence ID" value="MFC4197680.1"/>
    <property type="molecule type" value="Genomic_DNA"/>
</dbReference>
<evidence type="ECO:0000313" key="3">
    <source>
        <dbReference type="Proteomes" id="UP001595792"/>
    </source>
</evidence>
<keyword evidence="3" id="KW-1185">Reference proteome</keyword>
<dbReference type="PANTHER" id="PTHR41913">
    <property type="entry name" value="DUF1684 DOMAIN-CONTAINING PROTEIN"/>
    <property type="match status" value="1"/>
</dbReference>
<dbReference type="InterPro" id="IPR012467">
    <property type="entry name" value="DUF1684"/>
</dbReference>
<gene>
    <name evidence="2" type="ORF">ACFOUY_13330</name>
</gene>
<dbReference type="Pfam" id="PF07920">
    <property type="entry name" value="DUF1684"/>
    <property type="match status" value="1"/>
</dbReference>
<feature type="signal peptide" evidence="1">
    <location>
        <begin position="1"/>
        <end position="18"/>
    </location>
</feature>
<feature type="chain" id="PRO_5045888304" evidence="1">
    <location>
        <begin position="19"/>
        <end position="203"/>
    </location>
</feature>
<comment type="caution">
    <text evidence="2">The sequence shown here is derived from an EMBL/GenBank/DDBJ whole genome shotgun (WGS) entry which is preliminary data.</text>
</comment>